<protein>
    <submittedName>
        <fullName evidence="1">Diguanylate phosphodiesterase</fullName>
    </submittedName>
</protein>
<proteinExistence type="predicted"/>
<sequence>MAENLSDAQLMRAIRAETNSPENKLLENMQILEKKPVGLCAVHLHLSQLQRTNRKPDYIRIAERCFDPITITHMSDLFALANFDIILTCQNSRVEEIDRALSSIRNMFRADPLIERRDISGEEAFCTWYDLEEDFEYFKEAVVSSILSAKRQSLDKNVASMDDEKLTPKNLDQLARTFRKLDARPLMRHQSAVQVGTNGQGQLLFREYYVSIADLRKIVAPDVDLLADRWLFQYLTTILDQRVLHMLRSQTMDDLPKNISLNLNIQTIHTKDFQLFDHFVGEDAHRFIIEFQPVDVFSDIFAYEQVRDMLQTRGYKVLIDSLQPLVLDYFDPSKLKADFYKIAWGDRLGASATQEGRGEMRELIQSIGASNVIISLVDSEDAVKFGLQLGVQRFQGFFVDRLVEAMTQKTASAMRGA</sequence>
<name>A0A917FA11_9PROT</name>
<reference evidence="1" key="1">
    <citation type="journal article" date="2014" name="Int. J. Syst. Evol. Microbiol.">
        <title>Complete genome sequence of Corynebacterium casei LMG S-19264T (=DSM 44701T), isolated from a smear-ripened cheese.</title>
        <authorList>
            <consortium name="US DOE Joint Genome Institute (JGI-PGF)"/>
            <person name="Walter F."/>
            <person name="Albersmeier A."/>
            <person name="Kalinowski J."/>
            <person name="Ruckert C."/>
        </authorList>
    </citation>
    <scope>NUCLEOTIDE SEQUENCE</scope>
    <source>
        <strain evidence="1">CGMCC 1.15254</strain>
    </source>
</reference>
<evidence type="ECO:0000313" key="2">
    <source>
        <dbReference type="Proteomes" id="UP000632498"/>
    </source>
</evidence>
<reference evidence="1" key="2">
    <citation type="submission" date="2020-09" db="EMBL/GenBank/DDBJ databases">
        <authorList>
            <person name="Sun Q."/>
            <person name="Zhou Y."/>
        </authorList>
    </citation>
    <scope>NUCLEOTIDE SEQUENCE</scope>
    <source>
        <strain evidence="1">CGMCC 1.15254</strain>
    </source>
</reference>
<dbReference type="Proteomes" id="UP000632498">
    <property type="component" value="Unassembled WGS sequence"/>
</dbReference>
<comment type="caution">
    <text evidence="1">The sequence shown here is derived from an EMBL/GenBank/DDBJ whole genome shotgun (WGS) entry which is preliminary data.</text>
</comment>
<dbReference type="RefSeq" id="WP_188662476.1">
    <property type="nucleotide sequence ID" value="NZ_BMHV01000006.1"/>
</dbReference>
<dbReference type="Gene3D" id="3.20.20.450">
    <property type="entry name" value="EAL domain"/>
    <property type="match status" value="1"/>
</dbReference>
<dbReference type="AlphaFoldDB" id="A0A917FA11"/>
<evidence type="ECO:0000313" key="1">
    <source>
        <dbReference type="EMBL" id="GGF58823.1"/>
    </source>
</evidence>
<accession>A0A917FA11</accession>
<dbReference type="EMBL" id="BMHV01000006">
    <property type="protein sequence ID" value="GGF58823.1"/>
    <property type="molecule type" value="Genomic_DNA"/>
</dbReference>
<gene>
    <name evidence="1" type="ORF">GCM10011332_10510</name>
</gene>
<dbReference type="SUPFAM" id="SSF141868">
    <property type="entry name" value="EAL domain-like"/>
    <property type="match status" value="1"/>
</dbReference>
<keyword evidence="2" id="KW-1185">Reference proteome</keyword>
<dbReference type="InterPro" id="IPR035919">
    <property type="entry name" value="EAL_sf"/>
</dbReference>
<organism evidence="1 2">
    <name type="scientific">Terasakiella brassicae</name>
    <dbReference type="NCBI Taxonomy" id="1634917"/>
    <lineage>
        <taxon>Bacteria</taxon>
        <taxon>Pseudomonadati</taxon>
        <taxon>Pseudomonadota</taxon>
        <taxon>Alphaproteobacteria</taxon>
        <taxon>Rhodospirillales</taxon>
        <taxon>Terasakiellaceae</taxon>
        <taxon>Terasakiella</taxon>
    </lineage>
</organism>